<name>A0A4R0QZP6_9APHY</name>
<feature type="compositionally biased region" description="Basic and acidic residues" evidence="1">
    <location>
        <begin position="224"/>
        <end position="233"/>
    </location>
</feature>
<sequence length="233" mass="24615">MPSVPSTFSSYSDIAPVVVDHIAASISDVSSDGPTPDPDLDDTVLCLDVANDDLGAVFLTAPLDIPPVRSPLGLSLAELQLHPRSPYSSTPFSQRIRTAIRVPLPRHVCRPQPPVLPRPRRSCLLRPRLVATPSSPTRRRQGVLTPTPGYADVGAAGTADPRVEKTGEHCGVWASAATQLANEGPGSEPWREDVAGWTREGDRDAEAEGAICGGDTDTEAGSGEARRDGGDDK</sequence>
<reference evidence="2 3" key="1">
    <citation type="submission" date="2018-11" db="EMBL/GenBank/DDBJ databases">
        <title>Genome assembly of Steccherinum ochraceum LE-BIN_3174, the white-rot fungus of the Steccherinaceae family (The Residual Polyporoid clade, Polyporales, Basidiomycota).</title>
        <authorList>
            <person name="Fedorova T.V."/>
            <person name="Glazunova O.A."/>
            <person name="Landesman E.O."/>
            <person name="Moiseenko K.V."/>
            <person name="Psurtseva N.V."/>
            <person name="Savinova O.S."/>
            <person name="Shakhova N.V."/>
            <person name="Tyazhelova T.V."/>
            <person name="Vasina D.V."/>
        </authorList>
    </citation>
    <scope>NUCLEOTIDE SEQUENCE [LARGE SCALE GENOMIC DNA]</scope>
    <source>
        <strain evidence="2 3">LE-BIN_3174</strain>
    </source>
</reference>
<keyword evidence="3" id="KW-1185">Reference proteome</keyword>
<feature type="region of interest" description="Disordered" evidence="1">
    <location>
        <begin position="180"/>
        <end position="233"/>
    </location>
</feature>
<feature type="region of interest" description="Disordered" evidence="1">
    <location>
        <begin position="133"/>
        <end position="155"/>
    </location>
</feature>
<dbReference type="AlphaFoldDB" id="A0A4R0QZP6"/>
<protein>
    <submittedName>
        <fullName evidence="2">Uncharacterized protein</fullName>
    </submittedName>
</protein>
<evidence type="ECO:0000256" key="1">
    <source>
        <dbReference type="SAM" id="MobiDB-lite"/>
    </source>
</evidence>
<accession>A0A4R0QZP6</accession>
<feature type="compositionally biased region" description="Basic and acidic residues" evidence="1">
    <location>
        <begin position="189"/>
        <end position="206"/>
    </location>
</feature>
<organism evidence="2 3">
    <name type="scientific">Steccherinum ochraceum</name>
    <dbReference type="NCBI Taxonomy" id="92696"/>
    <lineage>
        <taxon>Eukaryota</taxon>
        <taxon>Fungi</taxon>
        <taxon>Dikarya</taxon>
        <taxon>Basidiomycota</taxon>
        <taxon>Agaricomycotina</taxon>
        <taxon>Agaricomycetes</taxon>
        <taxon>Polyporales</taxon>
        <taxon>Steccherinaceae</taxon>
        <taxon>Steccherinum</taxon>
    </lineage>
</organism>
<evidence type="ECO:0000313" key="3">
    <source>
        <dbReference type="Proteomes" id="UP000292702"/>
    </source>
</evidence>
<feature type="non-terminal residue" evidence="2">
    <location>
        <position position="233"/>
    </location>
</feature>
<dbReference type="Proteomes" id="UP000292702">
    <property type="component" value="Unassembled WGS sequence"/>
</dbReference>
<proteinExistence type="predicted"/>
<evidence type="ECO:0000313" key="2">
    <source>
        <dbReference type="EMBL" id="TCD59792.1"/>
    </source>
</evidence>
<gene>
    <name evidence="2" type="ORF">EIP91_011423</name>
</gene>
<comment type="caution">
    <text evidence="2">The sequence shown here is derived from an EMBL/GenBank/DDBJ whole genome shotgun (WGS) entry which is preliminary data.</text>
</comment>
<dbReference type="EMBL" id="RWJN01000739">
    <property type="protein sequence ID" value="TCD59792.1"/>
    <property type="molecule type" value="Genomic_DNA"/>
</dbReference>